<keyword evidence="20" id="KW-1185">Reference proteome</keyword>
<feature type="domain" description="TonB-dependent receptor plug" evidence="18">
    <location>
        <begin position="89"/>
        <end position="190"/>
    </location>
</feature>
<evidence type="ECO:0000256" key="14">
    <source>
        <dbReference type="PROSITE-ProRule" id="PRU01360"/>
    </source>
</evidence>
<evidence type="ECO:0000256" key="12">
    <source>
        <dbReference type="ARBA" id="ARBA00023170"/>
    </source>
</evidence>
<evidence type="ECO:0000256" key="15">
    <source>
        <dbReference type="RuleBase" id="RU003357"/>
    </source>
</evidence>
<evidence type="ECO:0000259" key="17">
    <source>
        <dbReference type="Pfam" id="PF00593"/>
    </source>
</evidence>
<dbReference type="FunFam" id="2.170.130.10:FF:000001">
    <property type="entry name" value="Catecholate siderophore TonB-dependent receptor"/>
    <property type="match status" value="1"/>
</dbReference>
<dbReference type="NCBIfam" id="TIGR01783">
    <property type="entry name" value="TonB-siderophor"/>
    <property type="match status" value="1"/>
</dbReference>
<dbReference type="Gene3D" id="2.40.170.20">
    <property type="entry name" value="TonB-dependent receptor, beta-barrel domain"/>
    <property type="match status" value="1"/>
</dbReference>
<dbReference type="GO" id="GO:0015344">
    <property type="term" value="F:siderophore uptake transmembrane transporter activity"/>
    <property type="evidence" value="ECO:0007669"/>
    <property type="project" value="TreeGrafter"/>
</dbReference>
<comment type="subcellular location">
    <subcellularLocation>
        <location evidence="1 14">Cell outer membrane</location>
        <topology evidence="1 14">Multi-pass membrane protein</topology>
    </subcellularLocation>
</comment>
<dbReference type="PANTHER" id="PTHR32552:SF68">
    <property type="entry name" value="FERRICHROME OUTER MEMBRANE TRANSPORTER_PHAGE RECEPTOR"/>
    <property type="match status" value="1"/>
</dbReference>
<evidence type="ECO:0000256" key="11">
    <source>
        <dbReference type="ARBA" id="ARBA00023136"/>
    </source>
</evidence>
<keyword evidence="9" id="KW-0406">Ion transport</keyword>
<feature type="chain" id="PRO_5040777042" evidence="16">
    <location>
        <begin position="28"/>
        <end position="742"/>
    </location>
</feature>
<dbReference type="InterPro" id="IPR036942">
    <property type="entry name" value="Beta-barrel_TonB_sf"/>
</dbReference>
<dbReference type="Proteomes" id="UP001139516">
    <property type="component" value="Unassembled WGS sequence"/>
</dbReference>
<dbReference type="Pfam" id="PF00593">
    <property type="entry name" value="TonB_dep_Rec_b-barrel"/>
    <property type="match status" value="1"/>
</dbReference>
<dbReference type="Pfam" id="PF07715">
    <property type="entry name" value="Plug"/>
    <property type="match status" value="1"/>
</dbReference>
<dbReference type="GO" id="GO:0009279">
    <property type="term" value="C:cell outer membrane"/>
    <property type="evidence" value="ECO:0007669"/>
    <property type="project" value="UniProtKB-SubCell"/>
</dbReference>
<sequence>MIRPTTHRAALLLAAAFAPAMLPAARAEEAQPARLAQADTGTPAGAGTASATVLPEVATQARGNRSSLEPTPGFVAPASIAGGKVDTPLVETPQSISVVTRDEIDARQAQTVGEALRFVPGIRTEPYGPDNRYDWFTLRGFQAQENSIFLNGLRYQFGSLVGMLEPYGMERIEVVRGPTSVLYGQINPGGLVNLVQRRPTDTAQGEVRLSAGTQNRVQGAFNTSGPLTADGRWSYSLTGLFRDSGTQVDFVKNDRTYIAPALTFRPTDDTRITLLAYYQRDLTHGDEFLPALGTLYPSVYGRIPTYRFSGNPNGDHFNRTQYGVGYEIEHRFNDVFTVRQNARFGHTDYDWQQFYGIGNVPGTAGRLLYRFPFQQGNTLESFQVDNQAEARFATGPVRHTVLAGVDYAHSFYATRFATAPTDTIDLYNPVYSTPAPSRFSLSSASRQIGDQVGLYAQDQLRLDRFVMTVGLRQDWADLGTFNRVTTARTSQDDSKLTWRAGLTYLFDSGVAPYFSYATSFQPQIGVGYYGQTYRPTTGEQYELGVKYQPPGRRSFVQAAMFQLTQQNVLTTDPGNNLNQVQTGEIRVRGVELEAVANLTPGLNVRAQYTYLDPTITRSNVAGEQGRRPNGIPMTTAGAYADYQFGEGRGVLSGVGLGGGVRFVGNTPAGNTHVAIVPSVTLFDASLRYSLSALNLGPQLDRVSMQVNASNLFDKQYVASCGSLSSCFWGLRRTVIGSLVYRW</sequence>
<evidence type="ECO:0000256" key="16">
    <source>
        <dbReference type="SAM" id="SignalP"/>
    </source>
</evidence>
<gene>
    <name evidence="19" type="ORF">M0638_02055</name>
</gene>
<dbReference type="PANTHER" id="PTHR32552">
    <property type="entry name" value="FERRICHROME IRON RECEPTOR-RELATED"/>
    <property type="match status" value="1"/>
</dbReference>
<keyword evidence="3 14" id="KW-0813">Transport</keyword>
<comment type="caution">
    <text evidence="19">The sequence shown here is derived from an EMBL/GenBank/DDBJ whole genome shotgun (WGS) entry which is preliminary data.</text>
</comment>
<evidence type="ECO:0000256" key="6">
    <source>
        <dbReference type="ARBA" id="ARBA00022692"/>
    </source>
</evidence>
<dbReference type="EMBL" id="JALPRX010000007">
    <property type="protein sequence ID" value="MCK8783162.1"/>
    <property type="molecule type" value="Genomic_DNA"/>
</dbReference>
<dbReference type="InterPro" id="IPR000531">
    <property type="entry name" value="Beta-barrel_TonB"/>
</dbReference>
<dbReference type="InterPro" id="IPR012910">
    <property type="entry name" value="Plug_dom"/>
</dbReference>
<keyword evidence="7 16" id="KW-0732">Signal</keyword>
<feature type="domain" description="TonB-dependent receptor-like beta-barrel" evidence="17">
    <location>
        <begin position="269"/>
        <end position="711"/>
    </location>
</feature>
<evidence type="ECO:0000256" key="7">
    <source>
        <dbReference type="ARBA" id="ARBA00022729"/>
    </source>
</evidence>
<organism evidence="19 20">
    <name type="scientific">Roseomonas acroporae</name>
    <dbReference type="NCBI Taxonomy" id="2937791"/>
    <lineage>
        <taxon>Bacteria</taxon>
        <taxon>Pseudomonadati</taxon>
        <taxon>Pseudomonadota</taxon>
        <taxon>Alphaproteobacteria</taxon>
        <taxon>Acetobacterales</taxon>
        <taxon>Roseomonadaceae</taxon>
        <taxon>Roseomonas</taxon>
    </lineage>
</organism>
<dbReference type="InterPro" id="IPR010105">
    <property type="entry name" value="TonB_sidphr_rcpt"/>
</dbReference>
<dbReference type="RefSeq" id="WP_248665289.1">
    <property type="nucleotide sequence ID" value="NZ_JALPRX010000007.1"/>
</dbReference>
<evidence type="ECO:0000313" key="20">
    <source>
        <dbReference type="Proteomes" id="UP001139516"/>
    </source>
</evidence>
<proteinExistence type="inferred from homology"/>
<dbReference type="GO" id="GO:0038023">
    <property type="term" value="F:signaling receptor activity"/>
    <property type="evidence" value="ECO:0007669"/>
    <property type="project" value="InterPro"/>
</dbReference>
<feature type="signal peptide" evidence="16">
    <location>
        <begin position="1"/>
        <end position="27"/>
    </location>
</feature>
<evidence type="ECO:0000256" key="10">
    <source>
        <dbReference type="ARBA" id="ARBA00023077"/>
    </source>
</evidence>
<reference evidence="19" key="1">
    <citation type="submission" date="2022-04" db="EMBL/GenBank/DDBJ databases">
        <title>Roseomonas acroporae sp. nov., isolated from coral Acropora digitifera.</title>
        <authorList>
            <person name="Sun H."/>
        </authorList>
    </citation>
    <scope>NUCLEOTIDE SEQUENCE</scope>
    <source>
        <strain evidence="19">NAR14</strain>
    </source>
</reference>
<accession>A0A9X2BSI7</accession>
<keyword evidence="8" id="KW-0408">Iron</keyword>
<evidence type="ECO:0000256" key="3">
    <source>
        <dbReference type="ARBA" id="ARBA00022448"/>
    </source>
</evidence>
<evidence type="ECO:0000256" key="8">
    <source>
        <dbReference type="ARBA" id="ARBA00023004"/>
    </source>
</evidence>
<protein>
    <submittedName>
        <fullName evidence="19">TonB-dependent siderophore receptor</fullName>
    </submittedName>
</protein>
<evidence type="ECO:0000313" key="19">
    <source>
        <dbReference type="EMBL" id="MCK8783162.1"/>
    </source>
</evidence>
<keyword evidence="13 14" id="KW-0998">Cell outer membrane</keyword>
<evidence type="ECO:0000259" key="18">
    <source>
        <dbReference type="Pfam" id="PF07715"/>
    </source>
</evidence>
<dbReference type="GO" id="GO:0015891">
    <property type="term" value="P:siderophore transport"/>
    <property type="evidence" value="ECO:0007669"/>
    <property type="project" value="InterPro"/>
</dbReference>
<dbReference type="AlphaFoldDB" id="A0A9X2BSI7"/>
<keyword evidence="12 19" id="KW-0675">Receptor</keyword>
<evidence type="ECO:0000256" key="5">
    <source>
        <dbReference type="ARBA" id="ARBA00022496"/>
    </source>
</evidence>
<comment type="similarity">
    <text evidence="2 14 15">Belongs to the TonB-dependent receptor family.</text>
</comment>
<dbReference type="SUPFAM" id="SSF56935">
    <property type="entry name" value="Porins"/>
    <property type="match status" value="1"/>
</dbReference>
<dbReference type="CDD" id="cd01347">
    <property type="entry name" value="ligand_gated_channel"/>
    <property type="match status" value="1"/>
</dbReference>
<keyword evidence="6 14" id="KW-0812">Transmembrane</keyword>
<evidence type="ECO:0000256" key="2">
    <source>
        <dbReference type="ARBA" id="ARBA00009810"/>
    </source>
</evidence>
<dbReference type="InterPro" id="IPR039426">
    <property type="entry name" value="TonB-dep_rcpt-like"/>
</dbReference>
<keyword evidence="5" id="KW-0410">Iron transport</keyword>
<dbReference type="InterPro" id="IPR037066">
    <property type="entry name" value="Plug_dom_sf"/>
</dbReference>
<evidence type="ECO:0000256" key="13">
    <source>
        <dbReference type="ARBA" id="ARBA00023237"/>
    </source>
</evidence>
<keyword evidence="11 14" id="KW-0472">Membrane</keyword>
<keyword evidence="10 15" id="KW-0798">TonB box</keyword>
<evidence type="ECO:0000256" key="9">
    <source>
        <dbReference type="ARBA" id="ARBA00023065"/>
    </source>
</evidence>
<dbReference type="FunFam" id="2.40.170.20:FF:000005">
    <property type="entry name" value="TonB-dependent siderophore receptor"/>
    <property type="match status" value="1"/>
</dbReference>
<evidence type="ECO:0000256" key="1">
    <source>
        <dbReference type="ARBA" id="ARBA00004571"/>
    </source>
</evidence>
<keyword evidence="4 14" id="KW-1134">Transmembrane beta strand</keyword>
<name>A0A9X2BSI7_9PROT</name>
<evidence type="ECO:0000256" key="4">
    <source>
        <dbReference type="ARBA" id="ARBA00022452"/>
    </source>
</evidence>
<dbReference type="Gene3D" id="2.170.130.10">
    <property type="entry name" value="TonB-dependent receptor, plug domain"/>
    <property type="match status" value="1"/>
</dbReference>
<dbReference type="PROSITE" id="PS52016">
    <property type="entry name" value="TONB_DEPENDENT_REC_3"/>
    <property type="match status" value="1"/>
</dbReference>